<dbReference type="EMBL" id="PFLC01000014">
    <property type="protein sequence ID" value="PIY63207.1"/>
    <property type="molecule type" value="Genomic_DNA"/>
</dbReference>
<evidence type="ECO:0000313" key="2">
    <source>
        <dbReference type="Proteomes" id="UP000230973"/>
    </source>
</evidence>
<organism evidence="1 2">
    <name type="scientific">Candidatus Uhrbacteria bacterium CG_4_10_14_0_8_um_filter_58_22</name>
    <dbReference type="NCBI Taxonomy" id="1975029"/>
    <lineage>
        <taxon>Bacteria</taxon>
        <taxon>Candidatus Uhriibacteriota</taxon>
    </lineage>
</organism>
<reference evidence="2" key="1">
    <citation type="submission" date="2017-09" db="EMBL/GenBank/DDBJ databases">
        <title>Depth-based differentiation of microbial function through sediment-hosted aquifers and enrichment of novel symbionts in the deep terrestrial subsurface.</title>
        <authorList>
            <person name="Probst A.J."/>
            <person name="Ladd B."/>
            <person name="Jarett J.K."/>
            <person name="Geller-Mcgrath D.E."/>
            <person name="Sieber C.M.K."/>
            <person name="Emerson J.B."/>
            <person name="Anantharaman K."/>
            <person name="Thomas B.C."/>
            <person name="Malmstrom R."/>
            <person name="Stieglmeier M."/>
            <person name="Klingl A."/>
            <person name="Woyke T."/>
            <person name="Ryan C.M."/>
            <person name="Banfield J.F."/>
        </authorList>
    </citation>
    <scope>NUCLEOTIDE SEQUENCE [LARGE SCALE GENOMIC DNA]</scope>
</reference>
<comment type="caution">
    <text evidence="1">The sequence shown here is derived from an EMBL/GenBank/DDBJ whole genome shotgun (WGS) entry which is preliminary data.</text>
</comment>
<proteinExistence type="predicted"/>
<dbReference type="AlphaFoldDB" id="A0A2M7QAM3"/>
<evidence type="ECO:0000313" key="1">
    <source>
        <dbReference type="EMBL" id="PIY63207.1"/>
    </source>
</evidence>
<accession>A0A2M7QAM3</accession>
<protein>
    <submittedName>
        <fullName evidence="1">Uncharacterized protein</fullName>
    </submittedName>
</protein>
<dbReference type="Proteomes" id="UP000230973">
    <property type="component" value="Unassembled WGS sequence"/>
</dbReference>
<sequence>MSSSDLRASDWGLTFQPTKYGPCGAAPVGESLERALGSMRTPESLLRYLFDKFGEPEHYGL</sequence>
<gene>
    <name evidence="1" type="ORF">COY93_01160</name>
</gene>
<name>A0A2M7QAM3_9BACT</name>